<name>A0A1X0QJ64_9MICR</name>
<proteinExistence type="predicted"/>
<dbReference type="GO" id="GO:0003824">
    <property type="term" value="F:catalytic activity"/>
    <property type="evidence" value="ECO:0007669"/>
    <property type="project" value="InterPro"/>
</dbReference>
<dbReference type="PANTHER" id="PTHR46648:SF1">
    <property type="entry name" value="ADENOSINE 5'-MONOPHOSPHORAMIDASE HNT1"/>
    <property type="match status" value="1"/>
</dbReference>
<evidence type="ECO:0000256" key="1">
    <source>
        <dbReference type="PIRSR" id="PIRSR601310-1"/>
    </source>
</evidence>
<evidence type="ECO:0000259" key="4">
    <source>
        <dbReference type="PROSITE" id="PS51084"/>
    </source>
</evidence>
<dbReference type="InterPro" id="IPR001310">
    <property type="entry name" value="Histidine_triad_HIT"/>
</dbReference>
<feature type="active site" description="Tele-AMP-histidine intermediate" evidence="1">
    <location>
        <position position="92"/>
    </location>
</feature>
<dbReference type="Proteomes" id="UP000192501">
    <property type="component" value="Unassembled WGS sequence"/>
</dbReference>
<dbReference type="PANTHER" id="PTHR46648">
    <property type="entry name" value="HIT FAMILY PROTEIN 1"/>
    <property type="match status" value="1"/>
</dbReference>
<evidence type="ECO:0000313" key="5">
    <source>
        <dbReference type="EMBL" id="ORD99783.1"/>
    </source>
</evidence>
<dbReference type="GO" id="GO:0009117">
    <property type="term" value="P:nucleotide metabolic process"/>
    <property type="evidence" value="ECO:0007669"/>
    <property type="project" value="TreeGrafter"/>
</dbReference>
<dbReference type="InterPro" id="IPR011146">
    <property type="entry name" value="HIT-like"/>
</dbReference>
<evidence type="ECO:0000256" key="2">
    <source>
        <dbReference type="PIRSR" id="PIRSR601310-3"/>
    </source>
</evidence>
<dbReference type="AlphaFoldDB" id="A0A1X0QJ64"/>
<dbReference type="PROSITE" id="PS51084">
    <property type="entry name" value="HIT_2"/>
    <property type="match status" value="1"/>
</dbReference>
<reference evidence="5 6" key="1">
    <citation type="journal article" date="2017" name="Environ. Microbiol.">
        <title>Decay of the glycolytic pathway and adaptation to intranuclear parasitism within Enterocytozoonidae microsporidia.</title>
        <authorList>
            <person name="Wiredu Boakye D."/>
            <person name="Jaroenlak P."/>
            <person name="Prachumwat A."/>
            <person name="Williams T.A."/>
            <person name="Bateman K.S."/>
            <person name="Itsathitphaisarn O."/>
            <person name="Sritunyalucksana K."/>
            <person name="Paszkiewicz K.H."/>
            <person name="Moore K.A."/>
            <person name="Stentiford G.D."/>
            <person name="Williams B.A."/>
        </authorList>
    </citation>
    <scope>NUCLEOTIDE SEQUENCE [LARGE SCALE GENOMIC DNA]</scope>
    <source>
        <strain evidence="6">canceri</strain>
    </source>
</reference>
<protein>
    <submittedName>
        <fullName evidence="5">HNT1</fullName>
    </submittedName>
</protein>
<evidence type="ECO:0000256" key="3">
    <source>
        <dbReference type="PROSITE-ProRule" id="PRU00464"/>
    </source>
</evidence>
<comment type="caution">
    <text evidence="5">The sequence shown here is derived from an EMBL/GenBank/DDBJ whole genome shotgun (WGS) entry which is preliminary data.</text>
</comment>
<evidence type="ECO:0000313" key="6">
    <source>
        <dbReference type="Proteomes" id="UP000192501"/>
    </source>
</evidence>
<dbReference type="EMBL" id="LTAI01000112">
    <property type="protein sequence ID" value="ORD99783.1"/>
    <property type="molecule type" value="Genomic_DNA"/>
</dbReference>
<organism evidence="5 6">
    <name type="scientific">Hepatospora eriocheir</name>
    <dbReference type="NCBI Taxonomy" id="1081669"/>
    <lineage>
        <taxon>Eukaryota</taxon>
        <taxon>Fungi</taxon>
        <taxon>Fungi incertae sedis</taxon>
        <taxon>Microsporidia</taxon>
        <taxon>Hepatosporidae</taxon>
        <taxon>Hepatospora</taxon>
    </lineage>
</organism>
<dbReference type="VEuPathDB" id="MicrosporidiaDB:HERIO_1918"/>
<gene>
    <name evidence="5" type="primary">HNT1</name>
    <name evidence="5" type="ORF">A0H76_180</name>
</gene>
<dbReference type="SUPFAM" id="SSF54197">
    <property type="entry name" value="HIT-like"/>
    <property type="match status" value="1"/>
</dbReference>
<dbReference type="Pfam" id="PF01230">
    <property type="entry name" value="HIT"/>
    <property type="match status" value="1"/>
</dbReference>
<accession>A0A1X0QJ64</accession>
<sequence length="131" mass="15450">MKQSCIFCDILKDNKNIIYQTDKMFVLFDRYPRSNSHFLIIPKEHSPHLTTVKDNDLSETILLAKRIAQFLGMNSYNICQNNVFGQIINHFHLHLIEANESGNVLSEEKDLDQNEYEKIVKEKTLLFRDLY</sequence>
<feature type="domain" description="HIT" evidence="4">
    <location>
        <begin position="6"/>
        <end position="106"/>
    </location>
</feature>
<dbReference type="Gene3D" id="3.30.428.10">
    <property type="entry name" value="HIT-like"/>
    <property type="match status" value="1"/>
</dbReference>
<dbReference type="VEuPathDB" id="MicrosporidiaDB:A0H76_180"/>
<dbReference type="InterPro" id="IPR036265">
    <property type="entry name" value="HIT-like_sf"/>
</dbReference>
<feature type="short sequence motif" description="Histidine triad motif" evidence="2 3">
    <location>
        <begin position="90"/>
        <end position="94"/>
    </location>
</feature>